<dbReference type="EMBL" id="JABYQT010000001">
    <property type="protein sequence ID" value="MBZ5486187.1"/>
    <property type="molecule type" value="Genomic_DNA"/>
</dbReference>
<sequence length="199" mass="23635">MAQYPFSENDLNLLVSIFKQACLYNALVSFNDGLYHRNFLKSIVYDVMNAIIAITDRRERYVQLNIRSSVEHIARIALNKEYQGGEFDETVRRKDFSFLKENKNKEVWSYLHNVYIHACYFVHSSPKAKLKIFSSYNELEHGDTKFNHSNTVKNLHKLVNHITVIFLTYYLSDIENSFFRTKAELKFLLSRNMYHKHFS</sequence>
<proteinExistence type="predicted"/>
<comment type="caution">
    <text evidence="1">The sequence shown here is derived from an EMBL/GenBank/DDBJ whole genome shotgun (WGS) entry which is preliminary data.</text>
</comment>
<evidence type="ECO:0000313" key="1">
    <source>
        <dbReference type="EMBL" id="MBZ5486187.1"/>
    </source>
</evidence>
<dbReference type="Proteomes" id="UP001319846">
    <property type="component" value="Unassembled WGS sequence"/>
</dbReference>
<keyword evidence="2" id="KW-1185">Reference proteome</keyword>
<protein>
    <submittedName>
        <fullName evidence="1">Uncharacterized protein</fullName>
    </submittedName>
</protein>
<evidence type="ECO:0000313" key="2">
    <source>
        <dbReference type="Proteomes" id="UP001319846"/>
    </source>
</evidence>
<organism evidence="1 2">
    <name type="scientific">Vreelandella aquamarina</name>
    <dbReference type="NCBI Taxonomy" id="77097"/>
    <lineage>
        <taxon>Bacteria</taxon>
        <taxon>Pseudomonadati</taxon>
        <taxon>Pseudomonadota</taxon>
        <taxon>Gammaproteobacteria</taxon>
        <taxon>Oceanospirillales</taxon>
        <taxon>Halomonadaceae</taxon>
        <taxon>Vreelandella</taxon>
    </lineage>
</organism>
<gene>
    <name evidence="1" type="ORF">HW452_01435</name>
</gene>
<accession>A0ACC5VPX2</accession>
<reference evidence="1" key="1">
    <citation type="submission" date="2020-06" db="EMBL/GenBank/DDBJ databases">
        <title>Whole Genome Sequence of Halomonas aquamarina MB598.</title>
        <authorList>
            <person name="Pervaiz M."/>
            <person name="Fariq A."/>
            <person name="Yasmin A."/>
            <person name="Welch M."/>
        </authorList>
    </citation>
    <scope>NUCLEOTIDE SEQUENCE</scope>
    <source>
        <strain evidence="1">MB598</strain>
    </source>
</reference>
<name>A0ACC5VPX2_9GAMM</name>